<dbReference type="Proteomes" id="UP001274896">
    <property type="component" value="Unassembled WGS sequence"/>
</dbReference>
<dbReference type="InterPro" id="IPR043502">
    <property type="entry name" value="DNA/RNA_pol_sf"/>
</dbReference>
<name>A0AAE0PRE7_9TELE</name>
<protein>
    <recommendedName>
        <fullName evidence="2">Reverse transcriptase/retrotransposon-derived protein RNase H-like domain-containing protein</fullName>
    </recommendedName>
</protein>
<evidence type="ECO:0000313" key="3">
    <source>
        <dbReference type="EMBL" id="KAK3506856.1"/>
    </source>
</evidence>
<organism evidence="3 4">
    <name type="scientific">Hemibagrus guttatus</name>
    <dbReference type="NCBI Taxonomy" id="175788"/>
    <lineage>
        <taxon>Eukaryota</taxon>
        <taxon>Metazoa</taxon>
        <taxon>Chordata</taxon>
        <taxon>Craniata</taxon>
        <taxon>Vertebrata</taxon>
        <taxon>Euteleostomi</taxon>
        <taxon>Actinopterygii</taxon>
        <taxon>Neopterygii</taxon>
        <taxon>Teleostei</taxon>
        <taxon>Ostariophysi</taxon>
        <taxon>Siluriformes</taxon>
        <taxon>Bagridae</taxon>
        <taxon>Hemibagrus</taxon>
    </lineage>
</organism>
<feature type="non-terminal residue" evidence="3">
    <location>
        <position position="1"/>
    </location>
</feature>
<dbReference type="Pfam" id="PF17919">
    <property type="entry name" value="RT_RNaseH_2"/>
    <property type="match status" value="1"/>
</dbReference>
<gene>
    <name evidence="3" type="ORF">QTP70_029456</name>
</gene>
<dbReference type="AlphaFoldDB" id="A0AAE0PRE7"/>
<proteinExistence type="predicted"/>
<evidence type="ECO:0000259" key="2">
    <source>
        <dbReference type="Pfam" id="PF17919"/>
    </source>
</evidence>
<accession>A0AAE0PRE7</accession>
<feature type="domain" description="Reverse transcriptase/retrotransposon-derived protein RNase H-like" evidence="2">
    <location>
        <begin position="45"/>
        <end position="88"/>
    </location>
</feature>
<sequence length="89" mass="9833">IVFLLFTYLTLRCCSICPRNWLFADVPSLAQQSMIFRVSCITGRQSAFDSVKLRLTSSPVLSAPDMTKPIKLEVDASGVGAVLIQEDDH</sequence>
<keyword evidence="1" id="KW-0732">Signal</keyword>
<dbReference type="InterPro" id="IPR041577">
    <property type="entry name" value="RT_RNaseH_2"/>
</dbReference>
<feature type="signal peptide" evidence="1">
    <location>
        <begin position="1"/>
        <end position="15"/>
    </location>
</feature>
<evidence type="ECO:0000256" key="1">
    <source>
        <dbReference type="SAM" id="SignalP"/>
    </source>
</evidence>
<dbReference type="EMBL" id="JAUCMX010000030">
    <property type="protein sequence ID" value="KAK3506856.1"/>
    <property type="molecule type" value="Genomic_DNA"/>
</dbReference>
<dbReference type="SUPFAM" id="SSF56672">
    <property type="entry name" value="DNA/RNA polymerases"/>
    <property type="match status" value="1"/>
</dbReference>
<evidence type="ECO:0000313" key="4">
    <source>
        <dbReference type="Proteomes" id="UP001274896"/>
    </source>
</evidence>
<reference evidence="3" key="1">
    <citation type="submission" date="2023-06" db="EMBL/GenBank/DDBJ databases">
        <title>Male Hemibagrus guttatus genome.</title>
        <authorList>
            <person name="Bian C."/>
        </authorList>
    </citation>
    <scope>NUCLEOTIDE SEQUENCE</scope>
    <source>
        <strain evidence="3">Male_cb2023</strain>
        <tissue evidence="3">Muscle</tissue>
    </source>
</reference>
<keyword evidence="4" id="KW-1185">Reference proteome</keyword>
<feature type="chain" id="PRO_5042295824" description="Reverse transcriptase/retrotransposon-derived protein RNase H-like domain-containing protein" evidence="1">
    <location>
        <begin position="16"/>
        <end position="89"/>
    </location>
</feature>
<feature type="non-terminal residue" evidence="3">
    <location>
        <position position="89"/>
    </location>
</feature>
<comment type="caution">
    <text evidence="3">The sequence shown here is derived from an EMBL/GenBank/DDBJ whole genome shotgun (WGS) entry which is preliminary data.</text>
</comment>